<comment type="caution">
    <text evidence="1">The sequence shown here is derived from an EMBL/GenBank/DDBJ whole genome shotgun (WGS) entry which is preliminary data.</text>
</comment>
<accession>A0A392UNU0</accession>
<reference evidence="1 2" key="1">
    <citation type="journal article" date="2018" name="Front. Plant Sci.">
        <title>Red Clover (Trifolium pratense) and Zigzag Clover (T. medium) - A Picture of Genomic Similarities and Differences.</title>
        <authorList>
            <person name="Dluhosova J."/>
            <person name="Istvanek J."/>
            <person name="Nedelnik J."/>
            <person name="Repkova J."/>
        </authorList>
    </citation>
    <scope>NUCLEOTIDE SEQUENCE [LARGE SCALE GENOMIC DNA]</scope>
    <source>
        <strain evidence="2">cv. 10/8</strain>
        <tissue evidence="1">Leaf</tissue>
    </source>
</reference>
<name>A0A392UNU0_9FABA</name>
<sequence>MFETMMSEVVTPTIDSETTVVKGDDISASRRIQIYTINRTGDHRTCRTLEVQVAFG</sequence>
<keyword evidence="2" id="KW-1185">Reference proteome</keyword>
<protein>
    <submittedName>
        <fullName evidence="1">Uncharacterized protein</fullName>
    </submittedName>
</protein>
<feature type="non-terminal residue" evidence="1">
    <location>
        <position position="56"/>
    </location>
</feature>
<evidence type="ECO:0000313" key="1">
    <source>
        <dbReference type="EMBL" id="MCI73425.1"/>
    </source>
</evidence>
<dbReference type="Proteomes" id="UP000265520">
    <property type="component" value="Unassembled WGS sequence"/>
</dbReference>
<organism evidence="1 2">
    <name type="scientific">Trifolium medium</name>
    <dbReference type="NCBI Taxonomy" id="97028"/>
    <lineage>
        <taxon>Eukaryota</taxon>
        <taxon>Viridiplantae</taxon>
        <taxon>Streptophyta</taxon>
        <taxon>Embryophyta</taxon>
        <taxon>Tracheophyta</taxon>
        <taxon>Spermatophyta</taxon>
        <taxon>Magnoliopsida</taxon>
        <taxon>eudicotyledons</taxon>
        <taxon>Gunneridae</taxon>
        <taxon>Pentapetalae</taxon>
        <taxon>rosids</taxon>
        <taxon>fabids</taxon>
        <taxon>Fabales</taxon>
        <taxon>Fabaceae</taxon>
        <taxon>Papilionoideae</taxon>
        <taxon>50 kb inversion clade</taxon>
        <taxon>NPAAA clade</taxon>
        <taxon>Hologalegina</taxon>
        <taxon>IRL clade</taxon>
        <taxon>Trifolieae</taxon>
        <taxon>Trifolium</taxon>
    </lineage>
</organism>
<proteinExistence type="predicted"/>
<dbReference type="AlphaFoldDB" id="A0A392UNU0"/>
<evidence type="ECO:0000313" key="2">
    <source>
        <dbReference type="Proteomes" id="UP000265520"/>
    </source>
</evidence>
<dbReference type="EMBL" id="LXQA010838123">
    <property type="protein sequence ID" value="MCI73425.1"/>
    <property type="molecule type" value="Genomic_DNA"/>
</dbReference>